<organism evidence="2 3">
    <name type="scientific">Peribacillus simplex</name>
    <dbReference type="NCBI Taxonomy" id="1478"/>
    <lineage>
        <taxon>Bacteria</taxon>
        <taxon>Bacillati</taxon>
        <taxon>Bacillota</taxon>
        <taxon>Bacilli</taxon>
        <taxon>Bacillales</taxon>
        <taxon>Bacillaceae</taxon>
        <taxon>Peribacillus</taxon>
    </lineage>
</organism>
<evidence type="ECO:0000313" key="2">
    <source>
        <dbReference type="EMBL" id="KWW20724.1"/>
    </source>
</evidence>
<dbReference type="Proteomes" id="UP000064189">
    <property type="component" value="Unassembled WGS sequence"/>
</dbReference>
<sequence length="165" mass="17302">MFKKLLVLSSGIAISGMLALPMGEAKALSNNWSLSDNGYGFEPGVMHLKSQGTITSSFASIKYDGYASTIVMKDVWEPGTKIVCTIDGREETVTAGGDNTTLFDAVTKTSSDNGKAAVIATLNMDNTDSSKTALLSADVYAWGSISINNGATYEDNLVGVGDRGL</sequence>
<comment type="caution">
    <text evidence="2">The sequence shown here is derived from an EMBL/GenBank/DDBJ whole genome shotgun (WGS) entry which is preliminary data.</text>
</comment>
<protein>
    <submittedName>
        <fullName evidence="2">Uncharacterized protein</fullName>
    </submittedName>
</protein>
<feature type="signal peptide" evidence="1">
    <location>
        <begin position="1"/>
        <end position="19"/>
    </location>
</feature>
<dbReference type="AlphaFoldDB" id="A0A109MZH6"/>
<proteinExistence type="predicted"/>
<feature type="chain" id="PRO_5038575749" evidence="1">
    <location>
        <begin position="20"/>
        <end position="165"/>
    </location>
</feature>
<evidence type="ECO:0000313" key="3">
    <source>
        <dbReference type="Proteomes" id="UP000064189"/>
    </source>
</evidence>
<keyword evidence="3" id="KW-1185">Reference proteome</keyword>
<reference evidence="2 3" key="1">
    <citation type="submission" date="2015-11" db="EMBL/GenBank/DDBJ databases">
        <title>Genome Sequence of Bacillus simplex strain VanAntwerpen2.</title>
        <authorList>
            <person name="Couger M.B."/>
        </authorList>
    </citation>
    <scope>NUCLEOTIDE SEQUENCE [LARGE SCALE GENOMIC DNA]</scope>
    <source>
        <strain evidence="2 3">VanAntwerpen02</strain>
    </source>
</reference>
<dbReference type="RefSeq" id="WP_061141858.1">
    <property type="nucleotide sequence ID" value="NZ_LNNH01000013.1"/>
</dbReference>
<name>A0A109MZH6_9BACI</name>
<keyword evidence="1" id="KW-0732">Signal</keyword>
<evidence type="ECO:0000256" key="1">
    <source>
        <dbReference type="SAM" id="SignalP"/>
    </source>
</evidence>
<dbReference type="EMBL" id="LNNH01000013">
    <property type="protein sequence ID" value="KWW20724.1"/>
    <property type="molecule type" value="Genomic_DNA"/>
</dbReference>
<accession>A0A109MZH6</accession>
<gene>
    <name evidence="2" type="ORF">AS888_00070</name>
</gene>